<dbReference type="Gene3D" id="3.40.190.290">
    <property type="match status" value="1"/>
</dbReference>
<dbReference type="InterPro" id="IPR000847">
    <property type="entry name" value="LysR_HTH_N"/>
</dbReference>
<evidence type="ECO:0000256" key="2">
    <source>
        <dbReference type="ARBA" id="ARBA00023015"/>
    </source>
</evidence>
<sequence length="328" mass="35731">MAPAWRRTAIGSKTGLLSSSLATPIVTTMLLRHVRYFLAVADAGNFTRAAEALHVSQPTLSQQIRQLEESLGAPLFDRSGRTVRLTDAGEAYYVHARRALQDLEAGRRAIHDVGELTRGNLRLAITPTFTPYLVAPLIVAFNSAYPNITLSLREMPQERVEPLLADDEVDIGIAFDDIHLPDLDATPLMEEPLAYMVGATHALARRRTALRADVLAAQSMAMLTREFATRGYIARYFGALGIEPRITFEANSVSAVLDAVRSGRHATVLPAAIAAGHPDLCVLKLELPLPPRRAALLQRRGAYRTAAARAFVAFALDEVNRRGSPAHG</sequence>
<dbReference type="PRINTS" id="PR00039">
    <property type="entry name" value="HTHLYSR"/>
</dbReference>
<dbReference type="eggNOG" id="COG0583">
    <property type="taxonomic scope" value="Bacteria"/>
</dbReference>
<comment type="similarity">
    <text evidence="1">Belongs to the LysR transcriptional regulatory family.</text>
</comment>
<dbReference type="AlphaFoldDB" id="Q1LBL1"/>
<evidence type="ECO:0000313" key="6">
    <source>
        <dbReference type="EMBL" id="ABF12465.1"/>
    </source>
</evidence>
<organism evidence="6 7">
    <name type="scientific">Cupriavidus metallidurans (strain ATCC 43123 / DSM 2839 / NBRC 102507 / CH34)</name>
    <name type="common">Ralstonia metallidurans</name>
    <dbReference type="NCBI Taxonomy" id="266264"/>
    <lineage>
        <taxon>Bacteria</taxon>
        <taxon>Pseudomonadati</taxon>
        <taxon>Pseudomonadota</taxon>
        <taxon>Betaproteobacteria</taxon>
        <taxon>Burkholderiales</taxon>
        <taxon>Burkholderiaceae</taxon>
        <taxon>Cupriavidus</taxon>
    </lineage>
</organism>
<dbReference type="InterPro" id="IPR036388">
    <property type="entry name" value="WH-like_DNA-bd_sf"/>
</dbReference>
<dbReference type="NCBIfam" id="NF008416">
    <property type="entry name" value="PRK11242.1"/>
    <property type="match status" value="1"/>
</dbReference>
<dbReference type="GO" id="GO:0032993">
    <property type="term" value="C:protein-DNA complex"/>
    <property type="evidence" value="ECO:0007669"/>
    <property type="project" value="TreeGrafter"/>
</dbReference>
<dbReference type="Gene3D" id="1.10.10.10">
    <property type="entry name" value="Winged helix-like DNA-binding domain superfamily/Winged helix DNA-binding domain"/>
    <property type="match status" value="1"/>
</dbReference>
<dbReference type="Pfam" id="PF00126">
    <property type="entry name" value="HTH_1"/>
    <property type="match status" value="1"/>
</dbReference>
<dbReference type="InterPro" id="IPR037403">
    <property type="entry name" value="CynR_PBP2"/>
</dbReference>
<dbReference type="KEGG" id="rme:Rmet_5606"/>
<dbReference type="PROSITE" id="PS50931">
    <property type="entry name" value="HTH_LYSR"/>
    <property type="match status" value="1"/>
</dbReference>
<dbReference type="PANTHER" id="PTHR30346:SF28">
    <property type="entry name" value="HTH-TYPE TRANSCRIPTIONAL REGULATOR CYNR"/>
    <property type="match status" value="1"/>
</dbReference>
<dbReference type="HOGENOM" id="CLU_039613_6_0_4"/>
<gene>
    <name evidence="6" type="primary">cynR</name>
    <name evidence="6" type="ordered locus">Rmet_5606</name>
</gene>
<dbReference type="EMBL" id="CP000353">
    <property type="protein sequence ID" value="ABF12465.1"/>
    <property type="molecule type" value="Genomic_DNA"/>
</dbReference>
<keyword evidence="4" id="KW-0804">Transcription</keyword>
<accession>Q1LBL1</accession>
<keyword evidence="2" id="KW-0805">Transcription regulation</keyword>
<evidence type="ECO:0000256" key="1">
    <source>
        <dbReference type="ARBA" id="ARBA00009437"/>
    </source>
</evidence>
<evidence type="ECO:0000259" key="5">
    <source>
        <dbReference type="PROSITE" id="PS50931"/>
    </source>
</evidence>
<dbReference type="SUPFAM" id="SSF46785">
    <property type="entry name" value="Winged helix' DNA-binding domain"/>
    <property type="match status" value="1"/>
</dbReference>
<evidence type="ECO:0000256" key="4">
    <source>
        <dbReference type="ARBA" id="ARBA00023163"/>
    </source>
</evidence>
<dbReference type="GO" id="GO:0003677">
    <property type="term" value="F:DNA binding"/>
    <property type="evidence" value="ECO:0007669"/>
    <property type="project" value="UniProtKB-KW"/>
</dbReference>
<dbReference type="FunFam" id="1.10.10.10:FF:000001">
    <property type="entry name" value="LysR family transcriptional regulator"/>
    <property type="match status" value="1"/>
</dbReference>
<keyword evidence="6" id="KW-0614">Plasmid</keyword>
<protein>
    <submittedName>
        <fullName evidence="6">DNA-binding transcriptional dual regulator, LysR family</fullName>
    </submittedName>
</protein>
<dbReference type="SUPFAM" id="SSF53850">
    <property type="entry name" value="Periplasmic binding protein-like II"/>
    <property type="match status" value="1"/>
</dbReference>
<dbReference type="CDD" id="cd08425">
    <property type="entry name" value="PBP2_CynR"/>
    <property type="match status" value="1"/>
</dbReference>
<geneLocation type="plasmid" evidence="6 7">
    <name>megaplasmid</name>
</geneLocation>
<dbReference type="InterPro" id="IPR036390">
    <property type="entry name" value="WH_DNA-bd_sf"/>
</dbReference>
<dbReference type="InterPro" id="IPR005119">
    <property type="entry name" value="LysR_subst-bd"/>
</dbReference>
<keyword evidence="7" id="KW-1185">Reference proteome</keyword>
<evidence type="ECO:0000313" key="7">
    <source>
        <dbReference type="Proteomes" id="UP000002429"/>
    </source>
</evidence>
<reference evidence="7" key="1">
    <citation type="journal article" date="2010" name="PLoS ONE">
        <title>The complete genome sequence of Cupriavidus metallidurans strain CH34, a master survivalist in harsh and anthropogenic environments.</title>
        <authorList>
            <person name="Janssen P.J."/>
            <person name="Van Houdt R."/>
            <person name="Moors H."/>
            <person name="Monsieurs P."/>
            <person name="Morin N."/>
            <person name="Michaux A."/>
            <person name="Benotmane M.A."/>
            <person name="Leys N."/>
            <person name="Vallaeys T."/>
            <person name="Lapidus A."/>
            <person name="Monchy S."/>
            <person name="Medigue C."/>
            <person name="Taghavi S."/>
            <person name="McCorkle S."/>
            <person name="Dunn J."/>
            <person name="van der Lelie D."/>
            <person name="Mergeay M."/>
        </authorList>
    </citation>
    <scope>NUCLEOTIDE SEQUENCE [LARGE SCALE GENOMIC DNA]</scope>
    <source>
        <strain evidence="7">ATCC 43123 / DSM 2839 / NBRC 102507 / CH34</strain>
    </source>
</reference>
<dbReference type="Proteomes" id="UP000002429">
    <property type="component" value="Plasmid megaplasmid"/>
</dbReference>
<dbReference type="PANTHER" id="PTHR30346">
    <property type="entry name" value="TRANSCRIPTIONAL DUAL REGULATOR HCAR-RELATED"/>
    <property type="match status" value="1"/>
</dbReference>
<feature type="domain" description="HTH lysR-type" evidence="5">
    <location>
        <begin position="29"/>
        <end position="86"/>
    </location>
</feature>
<evidence type="ECO:0000256" key="3">
    <source>
        <dbReference type="ARBA" id="ARBA00023125"/>
    </source>
</evidence>
<dbReference type="GO" id="GO:0003700">
    <property type="term" value="F:DNA-binding transcription factor activity"/>
    <property type="evidence" value="ECO:0007669"/>
    <property type="project" value="InterPro"/>
</dbReference>
<proteinExistence type="inferred from homology"/>
<keyword evidence="3 6" id="KW-0238">DNA-binding</keyword>
<dbReference type="Pfam" id="PF03466">
    <property type="entry name" value="LysR_substrate"/>
    <property type="match status" value="1"/>
</dbReference>
<name>Q1LBL1_CUPMC</name>